<comment type="caution">
    <text evidence="8">The sequence shown here is derived from an EMBL/GenBank/DDBJ whole genome shotgun (WGS) entry which is preliminary data.</text>
</comment>
<evidence type="ECO:0000256" key="1">
    <source>
        <dbReference type="ARBA" id="ARBA00004123"/>
    </source>
</evidence>
<keyword evidence="9" id="KW-1185">Reference proteome</keyword>
<dbReference type="GO" id="GO:0005697">
    <property type="term" value="C:telomerase holoenzyme complex"/>
    <property type="evidence" value="ECO:0007669"/>
    <property type="project" value="InterPro"/>
</dbReference>
<evidence type="ECO:0000313" key="9">
    <source>
        <dbReference type="Proteomes" id="UP000799429"/>
    </source>
</evidence>
<feature type="compositionally biased region" description="Polar residues" evidence="6">
    <location>
        <begin position="1017"/>
        <end position="1029"/>
    </location>
</feature>
<dbReference type="Proteomes" id="UP000799429">
    <property type="component" value="Unassembled WGS sequence"/>
</dbReference>
<dbReference type="AlphaFoldDB" id="A0A9P4SER7"/>
<feature type="region of interest" description="Disordered" evidence="6">
    <location>
        <begin position="377"/>
        <end position="404"/>
    </location>
</feature>
<dbReference type="GO" id="GO:0007004">
    <property type="term" value="P:telomere maintenance via telomerase"/>
    <property type="evidence" value="ECO:0007669"/>
    <property type="project" value="InterPro"/>
</dbReference>
<accession>A0A9P4SER7</accession>
<feature type="compositionally biased region" description="Basic and acidic residues" evidence="6">
    <location>
        <begin position="311"/>
        <end position="322"/>
    </location>
</feature>
<feature type="region of interest" description="Disordered" evidence="6">
    <location>
        <begin position="311"/>
        <end position="353"/>
    </location>
</feature>
<organism evidence="8 9">
    <name type="scientific">Patellaria atrata CBS 101060</name>
    <dbReference type="NCBI Taxonomy" id="1346257"/>
    <lineage>
        <taxon>Eukaryota</taxon>
        <taxon>Fungi</taxon>
        <taxon>Dikarya</taxon>
        <taxon>Ascomycota</taxon>
        <taxon>Pezizomycotina</taxon>
        <taxon>Dothideomycetes</taxon>
        <taxon>Dothideomycetes incertae sedis</taxon>
        <taxon>Patellariales</taxon>
        <taxon>Patellariaceae</taxon>
        <taxon>Patellaria</taxon>
    </lineage>
</organism>
<gene>
    <name evidence="8" type="ORF">M501DRAFT_1002844</name>
</gene>
<reference evidence="8" key="1">
    <citation type="journal article" date="2020" name="Stud. Mycol.">
        <title>101 Dothideomycetes genomes: a test case for predicting lifestyles and emergence of pathogens.</title>
        <authorList>
            <person name="Haridas S."/>
            <person name="Albert R."/>
            <person name="Binder M."/>
            <person name="Bloem J."/>
            <person name="Labutti K."/>
            <person name="Salamov A."/>
            <person name="Andreopoulos B."/>
            <person name="Baker S."/>
            <person name="Barry K."/>
            <person name="Bills G."/>
            <person name="Bluhm B."/>
            <person name="Cannon C."/>
            <person name="Castanera R."/>
            <person name="Culley D."/>
            <person name="Daum C."/>
            <person name="Ezra D."/>
            <person name="Gonzalez J."/>
            <person name="Henrissat B."/>
            <person name="Kuo A."/>
            <person name="Liang C."/>
            <person name="Lipzen A."/>
            <person name="Lutzoni F."/>
            <person name="Magnuson J."/>
            <person name="Mondo S."/>
            <person name="Nolan M."/>
            <person name="Ohm R."/>
            <person name="Pangilinan J."/>
            <person name="Park H.-J."/>
            <person name="Ramirez L."/>
            <person name="Alfaro M."/>
            <person name="Sun H."/>
            <person name="Tritt A."/>
            <person name="Yoshinaga Y."/>
            <person name="Zwiers L.-H."/>
            <person name="Turgeon B."/>
            <person name="Goodwin S."/>
            <person name="Spatafora J."/>
            <person name="Crous P."/>
            <person name="Grigoriev I."/>
        </authorList>
    </citation>
    <scope>NUCLEOTIDE SEQUENCE</scope>
    <source>
        <strain evidence="8">CBS 101060</strain>
    </source>
</reference>
<feature type="compositionally biased region" description="Polar residues" evidence="6">
    <location>
        <begin position="710"/>
        <end position="727"/>
    </location>
</feature>
<evidence type="ECO:0000259" key="7">
    <source>
        <dbReference type="Pfam" id="PF10341"/>
    </source>
</evidence>
<evidence type="ECO:0000256" key="5">
    <source>
        <dbReference type="ARBA" id="ARBA00023242"/>
    </source>
</evidence>
<feature type="compositionally biased region" description="Basic and acidic residues" evidence="6">
    <location>
        <begin position="1001"/>
        <end position="1015"/>
    </location>
</feature>
<feature type="region of interest" description="Disordered" evidence="6">
    <location>
        <begin position="493"/>
        <end position="525"/>
    </location>
</feature>
<feature type="domain" description="Shelterin complex subunit TPP1/Est3" evidence="7">
    <location>
        <begin position="71"/>
        <end position="165"/>
    </location>
</feature>
<keyword evidence="4" id="KW-0779">Telomere</keyword>
<feature type="region of interest" description="Disordered" evidence="6">
    <location>
        <begin position="940"/>
        <end position="1142"/>
    </location>
</feature>
<dbReference type="InterPro" id="IPR019437">
    <property type="entry name" value="TPP1/Est3"/>
</dbReference>
<dbReference type="OrthoDB" id="3538943at2759"/>
<evidence type="ECO:0000256" key="6">
    <source>
        <dbReference type="SAM" id="MobiDB-lite"/>
    </source>
</evidence>
<dbReference type="GO" id="GO:0000781">
    <property type="term" value="C:chromosome, telomeric region"/>
    <property type="evidence" value="ECO:0007669"/>
    <property type="project" value="UniProtKB-SubCell"/>
</dbReference>
<sequence length="1231" mass="137294">MAALMKDWLGNFVEEEVKLALGWKKFKAKEETIIKTEPHSDDEAFSTAVPTPARKKFSVAKLSGLFEEDGSNLRIKIKYHVGEMRIVRVQKFLTFRNPIKAEISDGFTTVQATISSSAVQKYESEKGKRLTEGKGGLLDLETFDIVVTPLGPPHLSLLITRFQWQGVLSSGPEETPCHILERERASQLIEEFQQMESSRPVPLEIQEEAEFINDFRNRHSSRAVSSIPPRPTSFSPEQSIDENLVESQISFSTQFPRPKRGVIASRVELIQGINVAAPVRASRSRDSVSGFGDAARPSDRTRHEALLDILRAKDKQDSEKEPQLSNDLQMTDVLSKEPEEPKSPANDSESIKPMERYNEDTQMGMDVAVAEPLVQGQSGAEPEFEQTGEGTGSSPNVPTEDLQDKWPPLITRSITIIPKDQKSLLDRPESWVPPEPGVRPYGPHIPVKVLDELRKFVKIWERRKNRATNHSSVSVSTSDTDDLDQSEVRAIESSLEELPSSQRLSWSPSPPRVTNRREVLPPDSEDEVCDMVKNFGSSSIDKRNRNRFSQNFSSQALNDSDSELEISVPHALRNSPSSRLGTTPVPSLVTKVKPASKLEVKATPSSKHKTNLLNSGAKEQSKIASDTEVVLEFSSANISASNQILPSTSVAAENDDLPSIMDVDPVQQQIEGEMIEASQRSIDQIPLMDAPSQPGHNQQSTTVMIRDTQKSPSTHENNSGSHAAFSNRNKREAMKPLTPTRDLKRLKKHAAKYGFSQDVPVSQDPSVYVEHHRTEYMNKLAELDRNTSPPEVIMKPKEGAEVARQVPMSIMPLPRIPPSINSMSTSLLQKAQILFERFLHTYPEYGGNLNHFLGLCRKIALLEQAGTVQQISHWDDFIIRHKTDYKPYLEECADQGEDPIDYEKYYRVEIGEPKYVKHVVEPKSIWEIMGLDNLQSFGPSKMMTPADGSLSAPDNILPNDKQATSVSGSRYIMLQRQSSAVGDERTHQSHPSFGNASTEPKSSDQPHRDREEIGEPSHSSNNRPKTTSSFHKRLPDRSSPRTRRVTSQIMATDVVQKEKSPGRPLKASDQASLPEFTSATHPSTPSRSATTSSRHPWTGSGTRKQPLFLETLHSAPKPLSKSHDRATNLQQTKFSRRGETPYTAAKHAQQITTPEPILASKTATVFTSAKPSRNDVDASHRQFVEADNNPLKEYFRYFSGLKAVNGALGTPDDRGVLRPPQKNIDVLSWSL</sequence>
<evidence type="ECO:0000313" key="8">
    <source>
        <dbReference type="EMBL" id="KAF2840487.1"/>
    </source>
</evidence>
<name>A0A9P4SER7_9PEZI</name>
<feature type="region of interest" description="Disordered" evidence="6">
    <location>
        <begin position="281"/>
        <end position="300"/>
    </location>
</feature>
<proteinExistence type="predicted"/>
<feature type="compositionally biased region" description="Polar residues" evidence="6">
    <location>
        <begin position="989"/>
        <end position="1000"/>
    </location>
</feature>
<dbReference type="EMBL" id="MU006093">
    <property type="protein sequence ID" value="KAF2840487.1"/>
    <property type="molecule type" value="Genomic_DNA"/>
</dbReference>
<dbReference type="GO" id="GO:0042162">
    <property type="term" value="F:telomeric DNA binding"/>
    <property type="evidence" value="ECO:0007669"/>
    <property type="project" value="InterPro"/>
</dbReference>
<evidence type="ECO:0000256" key="4">
    <source>
        <dbReference type="ARBA" id="ARBA00022895"/>
    </source>
</evidence>
<keyword evidence="5" id="KW-0539">Nucleus</keyword>
<comment type="subcellular location">
    <subcellularLocation>
        <location evidence="2">Chromosome</location>
        <location evidence="2">Telomere</location>
    </subcellularLocation>
    <subcellularLocation>
        <location evidence="1">Nucleus</location>
    </subcellularLocation>
</comment>
<protein>
    <recommendedName>
        <fullName evidence="7">Shelterin complex subunit TPP1/Est3 domain-containing protein</fullName>
    </recommendedName>
</protein>
<feature type="compositionally biased region" description="Low complexity" evidence="6">
    <location>
        <begin position="1077"/>
        <end position="1095"/>
    </location>
</feature>
<evidence type="ECO:0000256" key="2">
    <source>
        <dbReference type="ARBA" id="ARBA00004574"/>
    </source>
</evidence>
<keyword evidence="3" id="KW-0158">Chromosome</keyword>
<feature type="region of interest" description="Disordered" evidence="6">
    <location>
        <begin position="707"/>
        <end position="742"/>
    </location>
</feature>
<evidence type="ECO:0000256" key="3">
    <source>
        <dbReference type="ARBA" id="ARBA00022454"/>
    </source>
</evidence>
<dbReference type="Pfam" id="PF10341">
    <property type="entry name" value="TPP1"/>
    <property type="match status" value="1"/>
</dbReference>